<dbReference type="PANTHER" id="PTHR46969:SF1">
    <property type="entry name" value="BIFUNCTIONAL PROTEIN HLDE"/>
    <property type="match status" value="1"/>
</dbReference>
<keyword evidence="6" id="KW-0511">Multifunctional enzyme</keyword>
<reference evidence="11 12" key="1">
    <citation type="submission" date="2020-03" db="EMBL/GenBank/DDBJ databases">
        <title>Two novel Motilibacter sp.</title>
        <authorList>
            <person name="Liu S."/>
        </authorList>
    </citation>
    <scope>NUCLEOTIDE SEQUENCE [LARGE SCALE GENOMIC DNA]</scope>
    <source>
        <strain evidence="11 12">E257</strain>
    </source>
</reference>
<keyword evidence="7" id="KW-0119">Carbohydrate metabolism</keyword>
<keyword evidence="12" id="KW-1185">Reference proteome</keyword>
<protein>
    <recommendedName>
        <fullName evidence="1">D-glycero-beta-D-manno-heptose 1-phosphate adenylyltransferase</fullName>
        <ecNumber evidence="1">2.7.7.70</ecNumber>
    </recommendedName>
</protein>
<evidence type="ECO:0000256" key="3">
    <source>
        <dbReference type="ARBA" id="ARBA00022695"/>
    </source>
</evidence>
<dbReference type="SUPFAM" id="SSF52374">
    <property type="entry name" value="Nucleotidylyl transferase"/>
    <property type="match status" value="1"/>
</dbReference>
<keyword evidence="4" id="KW-0547">Nucleotide-binding</keyword>
<comment type="caution">
    <text evidence="11">The sequence shown here is derived from an EMBL/GenBank/DDBJ whole genome shotgun (WGS) entry which is preliminary data.</text>
</comment>
<dbReference type="Gene3D" id="3.40.1190.20">
    <property type="match status" value="1"/>
</dbReference>
<sequence length="496" mass="52368">MTGQRWEGLLARFGQLTVAVVGDSCLDVWLDGPARGLAREGVVPVVKVEQEAYAPGGGANAARGVAALGGRVRFVSVVGDDEEGRQARRLLLAQGVPDDLVVTAQDRRTVAKRRLTCRGQLVARFDSGDTDRLSEEAEERVVEAVRRAVDGADAVLAADYACGLFTPRVREELARAAREQGALLVVDAHDVRDWAGLHPDVVTPDAEEIELVLDLDGKTAFTRDRLGFLEAASAQLRGLSGAGAVVATLDRDGALVLPRDGAPWHVPTEPVAAAVGAGAGDAFAAALVLSLAAGAQLPDAAQVGCAASGVVVRRPGTPVCRAVDLRAALQHAAPLHLGRERLAALVEDARALGKRIVFTNGCFDVLHAGHVAYLDAARKLGDLLIVGVNGDESVRRLKGPDRPVNGVEDRVAVLAGLSAVDSVVVFDGDSPTDLLQVIRPDVYAKGGDYTEDMLREAPLVRELGGEVRIVDYVEDRSTSELLRRVRRTSPPSAEQA</sequence>
<dbReference type="Pfam" id="PF01467">
    <property type="entry name" value="CTP_transf_like"/>
    <property type="match status" value="1"/>
</dbReference>
<dbReference type="Gene3D" id="3.40.50.620">
    <property type="entry name" value="HUPs"/>
    <property type="match status" value="1"/>
</dbReference>
<feature type="domain" description="Carbohydrate kinase PfkB" evidence="9">
    <location>
        <begin position="18"/>
        <end position="317"/>
    </location>
</feature>
<gene>
    <name evidence="11" type="primary">rfaE2</name>
    <name evidence="11" type="ORF">G9H71_11945</name>
</gene>
<dbReference type="EC" id="2.7.7.70" evidence="1"/>
<evidence type="ECO:0000256" key="6">
    <source>
        <dbReference type="ARBA" id="ARBA00023268"/>
    </source>
</evidence>
<name>A0ABX0GXU2_9ACTN</name>
<dbReference type="Pfam" id="PF00294">
    <property type="entry name" value="PfkB"/>
    <property type="match status" value="1"/>
</dbReference>
<keyword evidence="3 11" id="KW-0548">Nucleotidyltransferase</keyword>
<evidence type="ECO:0000313" key="12">
    <source>
        <dbReference type="Proteomes" id="UP000800981"/>
    </source>
</evidence>
<comment type="catalytic activity">
    <reaction evidence="8">
        <text>D-glycero-beta-D-manno-heptose 1-phosphate + ATP + H(+) = ADP-D-glycero-beta-D-manno-heptose + diphosphate</text>
        <dbReference type="Rhea" id="RHEA:27465"/>
        <dbReference type="ChEBI" id="CHEBI:15378"/>
        <dbReference type="ChEBI" id="CHEBI:30616"/>
        <dbReference type="ChEBI" id="CHEBI:33019"/>
        <dbReference type="ChEBI" id="CHEBI:59967"/>
        <dbReference type="ChEBI" id="CHEBI:61593"/>
        <dbReference type="EC" id="2.7.7.70"/>
    </reaction>
</comment>
<evidence type="ECO:0000256" key="1">
    <source>
        <dbReference type="ARBA" id="ARBA00012519"/>
    </source>
</evidence>
<evidence type="ECO:0000256" key="2">
    <source>
        <dbReference type="ARBA" id="ARBA00022679"/>
    </source>
</evidence>
<dbReference type="NCBIfam" id="TIGR02199">
    <property type="entry name" value="rfaE_dom_II"/>
    <property type="match status" value="1"/>
</dbReference>
<proteinExistence type="predicted"/>
<evidence type="ECO:0000256" key="7">
    <source>
        <dbReference type="ARBA" id="ARBA00023277"/>
    </source>
</evidence>
<dbReference type="InterPro" id="IPR029056">
    <property type="entry name" value="Ribokinase-like"/>
</dbReference>
<dbReference type="Proteomes" id="UP000800981">
    <property type="component" value="Unassembled WGS sequence"/>
</dbReference>
<evidence type="ECO:0000256" key="8">
    <source>
        <dbReference type="ARBA" id="ARBA00047428"/>
    </source>
</evidence>
<keyword evidence="2" id="KW-0808">Transferase</keyword>
<accession>A0ABX0GXU2</accession>
<keyword evidence="5" id="KW-0067">ATP-binding</keyword>
<evidence type="ECO:0000256" key="4">
    <source>
        <dbReference type="ARBA" id="ARBA00022741"/>
    </source>
</evidence>
<dbReference type="NCBIfam" id="TIGR00125">
    <property type="entry name" value="cyt_tran_rel"/>
    <property type="match status" value="1"/>
</dbReference>
<dbReference type="RefSeq" id="WP_166282079.1">
    <property type="nucleotide sequence ID" value="NZ_JAANNP010000007.1"/>
</dbReference>
<feature type="domain" description="Cytidyltransferase-like" evidence="10">
    <location>
        <begin position="358"/>
        <end position="470"/>
    </location>
</feature>
<dbReference type="InterPro" id="IPR011914">
    <property type="entry name" value="RfaE_dom_II"/>
</dbReference>
<evidence type="ECO:0000256" key="5">
    <source>
        <dbReference type="ARBA" id="ARBA00022840"/>
    </source>
</evidence>
<dbReference type="PANTHER" id="PTHR46969">
    <property type="entry name" value="BIFUNCTIONAL PROTEIN HLDE"/>
    <property type="match status" value="1"/>
</dbReference>
<dbReference type="GO" id="GO:0016779">
    <property type="term" value="F:nucleotidyltransferase activity"/>
    <property type="evidence" value="ECO:0007669"/>
    <property type="project" value="UniProtKB-KW"/>
</dbReference>
<evidence type="ECO:0000259" key="10">
    <source>
        <dbReference type="Pfam" id="PF01467"/>
    </source>
</evidence>
<dbReference type="InterPro" id="IPR014729">
    <property type="entry name" value="Rossmann-like_a/b/a_fold"/>
</dbReference>
<dbReference type="EMBL" id="JAANNP010000007">
    <property type="protein sequence ID" value="NHC14491.1"/>
    <property type="molecule type" value="Genomic_DNA"/>
</dbReference>
<dbReference type="SUPFAM" id="SSF53613">
    <property type="entry name" value="Ribokinase-like"/>
    <property type="match status" value="1"/>
</dbReference>
<dbReference type="InterPro" id="IPR004821">
    <property type="entry name" value="Cyt_trans-like"/>
</dbReference>
<evidence type="ECO:0000313" key="11">
    <source>
        <dbReference type="EMBL" id="NHC14491.1"/>
    </source>
</evidence>
<dbReference type="InterPro" id="IPR011611">
    <property type="entry name" value="PfkB_dom"/>
</dbReference>
<evidence type="ECO:0000259" key="9">
    <source>
        <dbReference type="Pfam" id="PF00294"/>
    </source>
</evidence>
<organism evidence="11 12">
    <name type="scientific">Motilibacter deserti</name>
    <dbReference type="NCBI Taxonomy" id="2714956"/>
    <lineage>
        <taxon>Bacteria</taxon>
        <taxon>Bacillati</taxon>
        <taxon>Actinomycetota</taxon>
        <taxon>Actinomycetes</taxon>
        <taxon>Motilibacterales</taxon>
        <taxon>Motilibacteraceae</taxon>
        <taxon>Motilibacter</taxon>
    </lineage>
</organism>